<evidence type="ECO:0000313" key="2">
    <source>
        <dbReference type="EMBL" id="TMM57488.1"/>
    </source>
</evidence>
<gene>
    <name evidence="2" type="ORF">FEE95_13475</name>
</gene>
<sequence>MRIFKTHQMKKSFLKLNICLILLSILLVSCKKNENITYDAIKDSLELNEDVEENLSLAELIASTNQLSLLTEALLATDLPTTLDSKYPITLFAPTNTAVMELFELLGDDYNSFEDFDSLLEQEILTRILTYHMVEGNLSSTDFVTGEMQTLYEGNTIEFIHTGDTFVISDASEIDAIPFVLDKKATDGTLHIIDKILIPQDVFEFLNTLNPPNTVEKTIKELIEENEEFAFLKKALVLTGLLDTLGEDGPFTIFAPSNNTLTGLLSALGIEFESLDDFNTEEEIDLLRDILLYHVVPGTLESKDFRIGPLVTLSDENSISIDENEDEYVLIDATTLSSEFLTTDIPAQNGIVHVIDRVLIPESLVNQVANSVSLAFERVMENAGELNTALEFFRLVQDRMNLEVLSEKEFTFFFPSDQAFVDLFNEIGYDKIQEFNNSEQGLEIVKIILSYHCVENQTLKSEDFRNGQVLNTFQGDELGILLETDIFVIDKTAKQSKLIYEDLEVLNGFIHVIDKVLLPQEVLDSL</sequence>
<protein>
    <submittedName>
        <fullName evidence="2">Fasciclin domain-containing protein</fullName>
    </submittedName>
</protein>
<dbReference type="Pfam" id="PF02469">
    <property type="entry name" value="Fasciclin"/>
    <property type="match status" value="3"/>
</dbReference>
<feature type="domain" description="FAS1" evidence="1">
    <location>
        <begin position="373"/>
        <end position="517"/>
    </location>
</feature>
<dbReference type="PANTHER" id="PTHR10900">
    <property type="entry name" value="PERIOSTIN-RELATED"/>
    <property type="match status" value="1"/>
</dbReference>
<dbReference type="PROSITE" id="PS51257">
    <property type="entry name" value="PROKAR_LIPOPROTEIN"/>
    <property type="match status" value="1"/>
</dbReference>
<reference evidence="2 3" key="1">
    <citation type="submission" date="2019-05" db="EMBL/GenBank/DDBJ databases">
        <authorList>
            <person name="Zhang J.-Y."/>
            <person name="Feg X."/>
            <person name="Du Z.-J."/>
        </authorList>
    </citation>
    <scope>NUCLEOTIDE SEQUENCE [LARGE SCALE GENOMIC DNA]</scope>
    <source>
        <strain evidence="2 3">RZ26</strain>
    </source>
</reference>
<dbReference type="SUPFAM" id="SSF82153">
    <property type="entry name" value="FAS1 domain"/>
    <property type="match status" value="3"/>
</dbReference>
<dbReference type="Proteomes" id="UP000310314">
    <property type="component" value="Unassembled WGS sequence"/>
</dbReference>
<name>A0A5S3PWV8_9FLAO</name>
<accession>A0A5S3PWV8</accession>
<dbReference type="Gene3D" id="2.30.180.10">
    <property type="entry name" value="FAS1 domain"/>
    <property type="match status" value="3"/>
</dbReference>
<dbReference type="PANTHER" id="PTHR10900:SF77">
    <property type="entry name" value="FI19380P1"/>
    <property type="match status" value="1"/>
</dbReference>
<dbReference type="GO" id="GO:0005615">
    <property type="term" value="C:extracellular space"/>
    <property type="evidence" value="ECO:0007669"/>
    <property type="project" value="TreeGrafter"/>
</dbReference>
<evidence type="ECO:0000313" key="3">
    <source>
        <dbReference type="Proteomes" id="UP000310314"/>
    </source>
</evidence>
<dbReference type="PROSITE" id="PS50213">
    <property type="entry name" value="FAS1"/>
    <property type="match status" value="3"/>
</dbReference>
<dbReference type="EMBL" id="VATY01000002">
    <property type="protein sequence ID" value="TMM57488.1"/>
    <property type="molecule type" value="Genomic_DNA"/>
</dbReference>
<feature type="domain" description="FAS1" evidence="1">
    <location>
        <begin position="216"/>
        <end position="359"/>
    </location>
</feature>
<dbReference type="OrthoDB" id="9800666at2"/>
<dbReference type="InterPro" id="IPR050904">
    <property type="entry name" value="Adhesion/Biosynth-related"/>
</dbReference>
<keyword evidence="3" id="KW-1185">Reference proteome</keyword>
<dbReference type="InterPro" id="IPR036378">
    <property type="entry name" value="FAS1_dom_sf"/>
</dbReference>
<dbReference type="InterPro" id="IPR000782">
    <property type="entry name" value="FAS1_domain"/>
</dbReference>
<proteinExistence type="predicted"/>
<evidence type="ECO:0000259" key="1">
    <source>
        <dbReference type="PROSITE" id="PS50213"/>
    </source>
</evidence>
<comment type="caution">
    <text evidence="2">The sequence shown here is derived from an EMBL/GenBank/DDBJ whole genome shotgun (WGS) entry which is preliminary data.</text>
</comment>
<organism evidence="2 3">
    <name type="scientific">Maribacter algarum</name>
    <name type="common">ex Zhang et al. 2020</name>
    <dbReference type="NCBI Taxonomy" id="2578118"/>
    <lineage>
        <taxon>Bacteria</taxon>
        <taxon>Pseudomonadati</taxon>
        <taxon>Bacteroidota</taxon>
        <taxon>Flavobacteriia</taxon>
        <taxon>Flavobacteriales</taxon>
        <taxon>Flavobacteriaceae</taxon>
        <taxon>Maribacter</taxon>
    </lineage>
</organism>
<dbReference type="AlphaFoldDB" id="A0A5S3PWV8"/>
<dbReference type="SMART" id="SM00554">
    <property type="entry name" value="FAS1"/>
    <property type="match status" value="3"/>
</dbReference>
<feature type="domain" description="FAS1" evidence="1">
    <location>
        <begin position="54"/>
        <end position="197"/>
    </location>
</feature>